<keyword evidence="4" id="KW-1185">Reference proteome</keyword>
<keyword evidence="1" id="KW-0732">Signal</keyword>
<dbReference type="AlphaFoldDB" id="A0A1N7L7J5"/>
<dbReference type="Pfam" id="PF19657">
    <property type="entry name" value="DUF6160"/>
    <property type="match status" value="1"/>
</dbReference>
<gene>
    <name evidence="3" type="ORF">SAMN05421686_103336</name>
</gene>
<dbReference type="RefSeq" id="WP_076514830.1">
    <property type="nucleotide sequence ID" value="NZ_FTOH01000003.1"/>
</dbReference>
<dbReference type="InterPro" id="IPR046158">
    <property type="entry name" value="DUF6160"/>
</dbReference>
<proteinExistence type="predicted"/>
<dbReference type="STRING" id="484498.SAMN05421686_103336"/>
<protein>
    <recommendedName>
        <fullName evidence="2">DUF6160 domain-containing protein</fullName>
    </recommendedName>
</protein>
<organism evidence="3 4">
    <name type="scientific">Thalassolituus maritimus</name>
    <dbReference type="NCBI Taxonomy" id="484498"/>
    <lineage>
        <taxon>Bacteria</taxon>
        <taxon>Pseudomonadati</taxon>
        <taxon>Pseudomonadota</taxon>
        <taxon>Gammaproteobacteria</taxon>
        <taxon>Oceanospirillales</taxon>
        <taxon>Oceanospirillaceae</taxon>
        <taxon>Thalassolituus</taxon>
    </lineage>
</organism>
<feature type="chain" id="PRO_5012568826" description="DUF6160 domain-containing protein" evidence="1">
    <location>
        <begin position="23"/>
        <end position="264"/>
    </location>
</feature>
<evidence type="ECO:0000313" key="4">
    <source>
        <dbReference type="Proteomes" id="UP000185639"/>
    </source>
</evidence>
<sequence length="264" mass="26255">MKFLKKASLAASIAAVSFAANAELVAMDEMAMAAATGQAGIDLDVTLTGANAISIGEIEYTDTNEDGQTSDGGRLAITGINIGTPSGSITLNHTIDIDADGNLNIAQSSYTEDLQISVASIDTRAAGTGTDSAANLLSNLSLVMDVAPSTTVIGSNAAGDTTIAMDGAFKIKSGSVELLNGAIGVTSLSFTGSDTVTVDGVDYTDLVTTDIDMTANASGLAVTINSLQGDLNLGGVTMGGSTVGDIAVKNLALAGASILISGHD</sequence>
<dbReference type="OrthoDB" id="6119200at2"/>
<evidence type="ECO:0000313" key="3">
    <source>
        <dbReference type="EMBL" id="SIS69832.1"/>
    </source>
</evidence>
<evidence type="ECO:0000259" key="2">
    <source>
        <dbReference type="Pfam" id="PF19657"/>
    </source>
</evidence>
<feature type="signal peptide" evidence="1">
    <location>
        <begin position="1"/>
        <end position="22"/>
    </location>
</feature>
<name>A0A1N7L7J5_9GAMM</name>
<dbReference type="EMBL" id="FTOH01000003">
    <property type="protein sequence ID" value="SIS69832.1"/>
    <property type="molecule type" value="Genomic_DNA"/>
</dbReference>
<feature type="domain" description="DUF6160" evidence="2">
    <location>
        <begin position="1"/>
        <end position="85"/>
    </location>
</feature>
<accession>A0A1N7L7J5</accession>
<dbReference type="Proteomes" id="UP000185639">
    <property type="component" value="Unassembled WGS sequence"/>
</dbReference>
<reference evidence="4" key="1">
    <citation type="submission" date="2017-01" db="EMBL/GenBank/DDBJ databases">
        <authorList>
            <person name="Varghese N."/>
            <person name="Submissions S."/>
        </authorList>
    </citation>
    <scope>NUCLEOTIDE SEQUENCE [LARGE SCALE GENOMIC DNA]</scope>
    <source>
        <strain evidence="4">DSM 24913</strain>
    </source>
</reference>
<evidence type="ECO:0000256" key="1">
    <source>
        <dbReference type="SAM" id="SignalP"/>
    </source>
</evidence>